<dbReference type="PROSITE" id="PS50048">
    <property type="entry name" value="ZN2_CY6_FUNGAL_2"/>
    <property type="match status" value="1"/>
</dbReference>
<dbReference type="AlphaFoldDB" id="A0AAD4KDC7"/>
<dbReference type="RefSeq" id="XP_046065805.1">
    <property type="nucleotide sequence ID" value="XM_046218789.1"/>
</dbReference>
<evidence type="ECO:0000256" key="1">
    <source>
        <dbReference type="ARBA" id="ARBA00004123"/>
    </source>
</evidence>
<feature type="domain" description="Zn(2)-C6 fungal-type" evidence="7">
    <location>
        <begin position="9"/>
        <end position="37"/>
    </location>
</feature>
<gene>
    <name evidence="8" type="ORF">BGW36DRAFT_401817</name>
</gene>
<dbReference type="InterPro" id="IPR021858">
    <property type="entry name" value="Fun_TF"/>
</dbReference>
<dbReference type="InterPro" id="IPR001138">
    <property type="entry name" value="Zn2Cys6_DnaBD"/>
</dbReference>
<keyword evidence="5" id="KW-0539">Nucleus</keyword>
<proteinExistence type="predicted"/>
<comment type="caution">
    <text evidence="8">The sequence shown here is derived from an EMBL/GenBank/DDBJ whole genome shotgun (WGS) entry which is preliminary data.</text>
</comment>
<feature type="region of interest" description="Disordered" evidence="6">
    <location>
        <begin position="62"/>
        <end position="154"/>
    </location>
</feature>
<dbReference type="Gene3D" id="4.10.240.10">
    <property type="entry name" value="Zn(2)-C6 fungal-type DNA-binding domain"/>
    <property type="match status" value="1"/>
</dbReference>
<keyword evidence="9" id="KW-1185">Reference proteome</keyword>
<feature type="compositionally biased region" description="Polar residues" evidence="6">
    <location>
        <begin position="119"/>
        <end position="154"/>
    </location>
</feature>
<organism evidence="8 9">
    <name type="scientific">Talaromyces proteolyticus</name>
    <dbReference type="NCBI Taxonomy" id="1131652"/>
    <lineage>
        <taxon>Eukaryota</taxon>
        <taxon>Fungi</taxon>
        <taxon>Dikarya</taxon>
        <taxon>Ascomycota</taxon>
        <taxon>Pezizomycotina</taxon>
        <taxon>Eurotiomycetes</taxon>
        <taxon>Eurotiomycetidae</taxon>
        <taxon>Eurotiales</taxon>
        <taxon>Trichocomaceae</taxon>
        <taxon>Talaromyces</taxon>
        <taxon>Talaromyces sect. Bacilispori</taxon>
    </lineage>
</organism>
<dbReference type="GO" id="GO:0008270">
    <property type="term" value="F:zinc ion binding"/>
    <property type="evidence" value="ECO:0007669"/>
    <property type="project" value="InterPro"/>
</dbReference>
<dbReference type="EMBL" id="JAJTJA010000015">
    <property type="protein sequence ID" value="KAH8689451.1"/>
    <property type="molecule type" value="Genomic_DNA"/>
</dbReference>
<accession>A0AAD4KDC7</accession>
<dbReference type="GO" id="GO:0045944">
    <property type="term" value="P:positive regulation of transcription by RNA polymerase II"/>
    <property type="evidence" value="ECO:0007669"/>
    <property type="project" value="TreeGrafter"/>
</dbReference>
<comment type="subcellular location">
    <subcellularLocation>
        <location evidence="1">Nucleus</location>
    </subcellularLocation>
</comment>
<dbReference type="SMART" id="SM00066">
    <property type="entry name" value="GAL4"/>
    <property type="match status" value="1"/>
</dbReference>
<evidence type="ECO:0000256" key="5">
    <source>
        <dbReference type="ARBA" id="ARBA00023242"/>
    </source>
</evidence>
<dbReference type="Pfam" id="PF11951">
    <property type="entry name" value="Fungal_trans_2"/>
    <property type="match status" value="1"/>
</dbReference>
<evidence type="ECO:0000256" key="6">
    <source>
        <dbReference type="SAM" id="MobiDB-lite"/>
    </source>
</evidence>
<dbReference type="PANTHER" id="PTHR37534:SF18">
    <property type="entry name" value="ZN(II)2CYS6 TRANSCRIPTION FACTOR (EUROFUNG)"/>
    <property type="match status" value="1"/>
</dbReference>
<dbReference type="Proteomes" id="UP001201262">
    <property type="component" value="Unassembled WGS sequence"/>
</dbReference>
<name>A0AAD4KDC7_9EURO</name>
<dbReference type="CDD" id="cd12148">
    <property type="entry name" value="fungal_TF_MHR"/>
    <property type="match status" value="1"/>
</dbReference>
<evidence type="ECO:0000256" key="2">
    <source>
        <dbReference type="ARBA" id="ARBA00023015"/>
    </source>
</evidence>
<dbReference type="GeneID" id="70249076"/>
<evidence type="ECO:0000256" key="4">
    <source>
        <dbReference type="ARBA" id="ARBA00023163"/>
    </source>
</evidence>
<keyword evidence="4" id="KW-0804">Transcription</keyword>
<dbReference type="PANTHER" id="PTHR37534">
    <property type="entry name" value="TRANSCRIPTIONAL ACTIVATOR PROTEIN UGA3"/>
    <property type="match status" value="1"/>
</dbReference>
<reference evidence="8" key="1">
    <citation type="submission" date="2021-12" db="EMBL/GenBank/DDBJ databases">
        <title>Convergent genome expansion in fungi linked to evolution of root-endophyte symbiosis.</title>
        <authorList>
            <consortium name="DOE Joint Genome Institute"/>
            <person name="Ke Y.-H."/>
            <person name="Bonito G."/>
            <person name="Liao H.-L."/>
            <person name="Looney B."/>
            <person name="Rojas-Flechas A."/>
            <person name="Nash J."/>
            <person name="Hameed K."/>
            <person name="Schadt C."/>
            <person name="Martin F."/>
            <person name="Crous P.W."/>
            <person name="Miettinen O."/>
            <person name="Magnuson J.K."/>
            <person name="Labbe J."/>
            <person name="Jacobson D."/>
            <person name="Doktycz M.J."/>
            <person name="Veneault-Fourrey C."/>
            <person name="Kuo A."/>
            <person name="Mondo S."/>
            <person name="Calhoun S."/>
            <person name="Riley R."/>
            <person name="Ohm R."/>
            <person name="LaButti K."/>
            <person name="Andreopoulos B."/>
            <person name="Pangilinan J."/>
            <person name="Nolan M."/>
            <person name="Tritt A."/>
            <person name="Clum A."/>
            <person name="Lipzen A."/>
            <person name="Daum C."/>
            <person name="Barry K."/>
            <person name="Grigoriev I.V."/>
            <person name="Vilgalys R."/>
        </authorList>
    </citation>
    <scope>NUCLEOTIDE SEQUENCE</scope>
    <source>
        <strain evidence="8">PMI_201</strain>
    </source>
</reference>
<evidence type="ECO:0000259" key="7">
    <source>
        <dbReference type="PROSITE" id="PS50048"/>
    </source>
</evidence>
<evidence type="ECO:0000256" key="3">
    <source>
        <dbReference type="ARBA" id="ARBA00023125"/>
    </source>
</evidence>
<keyword evidence="3" id="KW-0238">DNA-binding</keyword>
<dbReference type="CDD" id="cd00067">
    <property type="entry name" value="GAL4"/>
    <property type="match status" value="1"/>
</dbReference>
<keyword evidence="2" id="KW-0805">Transcription regulation</keyword>
<dbReference type="Pfam" id="PF00172">
    <property type="entry name" value="Zn_clus"/>
    <property type="match status" value="1"/>
</dbReference>
<dbReference type="PROSITE" id="PS00463">
    <property type="entry name" value="ZN2_CY6_FUNGAL_1"/>
    <property type="match status" value="1"/>
</dbReference>
<dbReference type="GO" id="GO:0005634">
    <property type="term" value="C:nucleus"/>
    <property type="evidence" value="ECO:0007669"/>
    <property type="project" value="UniProtKB-SubCell"/>
</dbReference>
<evidence type="ECO:0000313" key="8">
    <source>
        <dbReference type="EMBL" id="KAH8689451.1"/>
    </source>
</evidence>
<dbReference type="GO" id="GO:0000976">
    <property type="term" value="F:transcription cis-regulatory region binding"/>
    <property type="evidence" value="ECO:0007669"/>
    <property type="project" value="TreeGrafter"/>
</dbReference>
<dbReference type="GO" id="GO:0000981">
    <property type="term" value="F:DNA-binding transcription factor activity, RNA polymerase II-specific"/>
    <property type="evidence" value="ECO:0007669"/>
    <property type="project" value="InterPro"/>
</dbReference>
<protein>
    <recommendedName>
        <fullName evidence="7">Zn(2)-C6 fungal-type domain-containing protein</fullName>
    </recommendedName>
</protein>
<dbReference type="InterPro" id="IPR036864">
    <property type="entry name" value="Zn2-C6_fun-type_DNA-bd_sf"/>
</dbReference>
<dbReference type="SUPFAM" id="SSF57701">
    <property type="entry name" value="Zn2/Cys6 DNA-binding domain"/>
    <property type="match status" value="1"/>
</dbReference>
<sequence length="689" mass="77053">MPGVPSNKACDQCKKRHIKCDETRPGCQKCAAAGIDCPGYSQDRKFIDEGATVRRRYTPYRRGVARQSSNRAAEAYESLGSSNEVTDEDAAISSLAPNPLVQTATGFGSATEEHDTTPRDMNSNQPGPNEPQIISQLGSNYPGGSSSAVQDSLSSTNQLNHTNIINNPMPYENAFDFQWNMNLVPDLLPQSTTPLVSSQSGNEMNSFYSELMMNSEREVTFLTRHYAECIGPWFDLHDSERFFTLYCPSRARHVPFIQHAISAVSAKHLGRINGIKPSTGLNVNPAITQTYPNTAGVDWSFKASNYYFQSISYLMQTITGNVDLQQIDVSASPIQILCHILGLDITRTDKRQPVISTATLVNWDDILCGAVLLTAYDILDAQGPDWEARLLGVQVLLECSILLPNQQPRPVISHAVRASFWTLACFDYLASYVNRRRPRIDPSNLDLFRAIGLHIDNNGKLQLEMIDRTIPSHRDETFSHSLTFLMLQLMNFIAEFKEMQQAVMQSTTPPDISFDAPIPQSSGLTATWRRLTQEVDSWRSALPDSFQPYLILENPRDLSSSSPAAPFPELVFSTSSHASTIAHYNFARIILLLNRPHDAQSTPRDRLLGYREVTKEVDGCVREIAGIASAKPHAATQTYMLQPLFVVGQCDDRPEARRKVVELIREMRTELGWETEYRVAQIQALRDRA</sequence>
<evidence type="ECO:0000313" key="9">
    <source>
        <dbReference type="Proteomes" id="UP001201262"/>
    </source>
</evidence>